<keyword evidence="3 9" id="KW-0548">Nucleotidyltransferase</keyword>
<dbReference type="GO" id="GO:0003677">
    <property type="term" value="F:DNA binding"/>
    <property type="evidence" value="ECO:0007669"/>
    <property type="project" value="InterPro"/>
</dbReference>
<keyword evidence="4" id="KW-0235">DNA replication</keyword>
<dbReference type="InterPro" id="IPR005790">
    <property type="entry name" value="DNA_polIII_delta"/>
</dbReference>
<evidence type="ECO:0000256" key="2">
    <source>
        <dbReference type="ARBA" id="ARBA00022679"/>
    </source>
</evidence>
<organism evidence="9">
    <name type="scientific">uncultured Rubrobacteraceae bacterium</name>
    <dbReference type="NCBI Taxonomy" id="349277"/>
    <lineage>
        <taxon>Bacteria</taxon>
        <taxon>Bacillati</taxon>
        <taxon>Actinomycetota</taxon>
        <taxon>Rubrobacteria</taxon>
        <taxon>Rubrobacterales</taxon>
        <taxon>Rubrobacteraceae</taxon>
        <taxon>environmental samples</taxon>
    </lineage>
</organism>
<evidence type="ECO:0000256" key="3">
    <source>
        <dbReference type="ARBA" id="ARBA00022695"/>
    </source>
</evidence>
<comment type="catalytic activity">
    <reaction evidence="7">
        <text>DNA(n) + a 2'-deoxyribonucleoside 5'-triphosphate = DNA(n+1) + diphosphate</text>
        <dbReference type="Rhea" id="RHEA:22508"/>
        <dbReference type="Rhea" id="RHEA-COMP:17339"/>
        <dbReference type="Rhea" id="RHEA-COMP:17340"/>
        <dbReference type="ChEBI" id="CHEBI:33019"/>
        <dbReference type="ChEBI" id="CHEBI:61560"/>
        <dbReference type="ChEBI" id="CHEBI:173112"/>
        <dbReference type="EC" id="2.7.7.7"/>
    </reaction>
</comment>
<accession>A0A6J4PDY4</accession>
<dbReference type="InterPro" id="IPR008921">
    <property type="entry name" value="DNA_pol3_clamp-load_cplx_C"/>
</dbReference>
<dbReference type="PANTHER" id="PTHR34388">
    <property type="entry name" value="DNA POLYMERASE III SUBUNIT DELTA"/>
    <property type="match status" value="1"/>
</dbReference>
<dbReference type="EMBL" id="CADCVB010000037">
    <property type="protein sequence ID" value="CAA9413307.1"/>
    <property type="molecule type" value="Genomic_DNA"/>
</dbReference>
<evidence type="ECO:0000256" key="1">
    <source>
        <dbReference type="ARBA" id="ARBA00012417"/>
    </source>
</evidence>
<dbReference type="SUPFAM" id="SSF48019">
    <property type="entry name" value="post-AAA+ oligomerization domain-like"/>
    <property type="match status" value="1"/>
</dbReference>
<dbReference type="Gene3D" id="1.10.8.60">
    <property type="match status" value="1"/>
</dbReference>
<feature type="domain" description="DNA polymerase III delta subunit-like C-terminal" evidence="8">
    <location>
        <begin position="182"/>
        <end position="303"/>
    </location>
</feature>
<keyword evidence="2 9" id="KW-0808">Transferase</keyword>
<sequence>MPVYLLLGDDEERKARGVERLRKDRAVEAYDAAETSPETAVSACNSYSLFGDGPFVLVRNLDSWNAAQKAKILDYLEDPAPGADLVMLGEKLGAREKLLAAVKKTGEVHDFKQPTGKALAKWATGYAKKLGLELPEEVAGELVARCSDDKVRVSREAEKLALYADGAAKMDDLEALVRPDLQSNIFRFVDALGAGNRGEALELLEALLATGEPPLRIVYMVRRQFRLLARAHSLFEGGVSRPEVASALKVPPFVAKKLEEQARKMDEGDLERALTIVLDLEGALKGGSDLRDELQVELAVLKLSEIEGKV</sequence>
<dbReference type="Gene3D" id="3.40.50.300">
    <property type="entry name" value="P-loop containing nucleotide triphosphate hydrolases"/>
    <property type="match status" value="1"/>
</dbReference>
<proteinExistence type="inferred from homology"/>
<evidence type="ECO:0000256" key="7">
    <source>
        <dbReference type="ARBA" id="ARBA00049244"/>
    </source>
</evidence>
<evidence type="ECO:0000313" key="9">
    <source>
        <dbReference type="EMBL" id="CAA9413307.1"/>
    </source>
</evidence>
<reference evidence="9" key="1">
    <citation type="submission" date="2020-02" db="EMBL/GenBank/DDBJ databases">
        <authorList>
            <person name="Meier V. D."/>
        </authorList>
    </citation>
    <scope>NUCLEOTIDE SEQUENCE</scope>
    <source>
        <strain evidence="9">AVDCRST_MAG78</strain>
    </source>
</reference>
<protein>
    <recommendedName>
        <fullName evidence="1">DNA-directed DNA polymerase</fullName>
        <ecNumber evidence="1">2.7.7.7</ecNumber>
    </recommendedName>
</protein>
<keyword evidence="5" id="KW-0239">DNA-directed DNA polymerase</keyword>
<evidence type="ECO:0000256" key="6">
    <source>
        <dbReference type="ARBA" id="ARBA00034754"/>
    </source>
</evidence>
<dbReference type="EC" id="2.7.7.7" evidence="1"/>
<evidence type="ECO:0000256" key="4">
    <source>
        <dbReference type="ARBA" id="ARBA00022705"/>
    </source>
</evidence>
<name>A0A6J4PDY4_9ACTN</name>
<dbReference type="GO" id="GO:0003887">
    <property type="term" value="F:DNA-directed DNA polymerase activity"/>
    <property type="evidence" value="ECO:0007669"/>
    <property type="project" value="UniProtKB-KW"/>
</dbReference>
<dbReference type="InterPro" id="IPR048466">
    <property type="entry name" value="DNA_pol3_delta-like_C"/>
</dbReference>
<dbReference type="SUPFAM" id="SSF52540">
    <property type="entry name" value="P-loop containing nucleoside triphosphate hydrolases"/>
    <property type="match status" value="1"/>
</dbReference>
<dbReference type="AlphaFoldDB" id="A0A6J4PDY4"/>
<dbReference type="InterPro" id="IPR027417">
    <property type="entry name" value="P-loop_NTPase"/>
</dbReference>
<dbReference type="PANTHER" id="PTHR34388:SF1">
    <property type="entry name" value="DNA POLYMERASE III SUBUNIT DELTA"/>
    <property type="match status" value="1"/>
</dbReference>
<evidence type="ECO:0000259" key="8">
    <source>
        <dbReference type="Pfam" id="PF21694"/>
    </source>
</evidence>
<evidence type="ECO:0000256" key="5">
    <source>
        <dbReference type="ARBA" id="ARBA00022932"/>
    </source>
</evidence>
<dbReference type="Pfam" id="PF21694">
    <property type="entry name" value="DNA_pol3_delta_C"/>
    <property type="match status" value="1"/>
</dbReference>
<dbReference type="GO" id="GO:0006261">
    <property type="term" value="P:DNA-templated DNA replication"/>
    <property type="evidence" value="ECO:0007669"/>
    <property type="project" value="TreeGrafter"/>
</dbReference>
<dbReference type="NCBIfam" id="TIGR01128">
    <property type="entry name" value="holA"/>
    <property type="match status" value="1"/>
</dbReference>
<dbReference type="Gene3D" id="1.20.272.10">
    <property type="match status" value="1"/>
</dbReference>
<dbReference type="GO" id="GO:0009360">
    <property type="term" value="C:DNA polymerase III complex"/>
    <property type="evidence" value="ECO:0007669"/>
    <property type="project" value="TreeGrafter"/>
</dbReference>
<gene>
    <name evidence="9" type="ORF">AVDCRST_MAG78-519</name>
</gene>
<comment type="similarity">
    <text evidence="6">Belongs to the DNA polymerase HolA subunit family.</text>
</comment>